<dbReference type="SUPFAM" id="SSF52058">
    <property type="entry name" value="L domain-like"/>
    <property type="match status" value="1"/>
</dbReference>
<proteinExistence type="predicted"/>
<dbReference type="Gene3D" id="3.80.10.10">
    <property type="entry name" value="Ribonuclease Inhibitor"/>
    <property type="match status" value="1"/>
</dbReference>
<evidence type="ECO:0008006" key="2">
    <source>
        <dbReference type="Google" id="ProtNLM"/>
    </source>
</evidence>
<evidence type="ECO:0000313" key="1">
    <source>
        <dbReference type="Ensembl" id="ENSPMAP00000011353.1"/>
    </source>
</evidence>
<dbReference type="GeneTree" id="ENSGT01100000266393"/>
<dbReference type="HOGENOM" id="CLU_3074028_0_0_1"/>
<reference evidence="1" key="1">
    <citation type="submission" date="2025-08" db="UniProtKB">
        <authorList>
            <consortium name="Ensembl"/>
        </authorList>
    </citation>
    <scope>IDENTIFICATION</scope>
</reference>
<accession>S4S1L1</accession>
<name>S4S1L1_PETMA</name>
<sequence length="53" mass="5774">MELSTNQLQSVPDGAFDSLTKLETTTLSSNPWVCACCLPYTCTYGCRGQLIVL</sequence>
<protein>
    <recommendedName>
        <fullName evidence="2">Variable lymphocyte receptor A cassette</fullName>
    </recommendedName>
</protein>
<dbReference type="Ensembl" id="ENSPMAT00000011399.1">
    <property type="protein sequence ID" value="ENSPMAP00000011353.1"/>
    <property type="gene ID" value="ENSPMAG00000010372.1"/>
</dbReference>
<organism evidence="1">
    <name type="scientific">Petromyzon marinus</name>
    <name type="common">Sea lamprey</name>
    <dbReference type="NCBI Taxonomy" id="7757"/>
    <lineage>
        <taxon>Eukaryota</taxon>
        <taxon>Metazoa</taxon>
        <taxon>Chordata</taxon>
        <taxon>Craniata</taxon>
        <taxon>Vertebrata</taxon>
        <taxon>Cyclostomata</taxon>
        <taxon>Hyperoartia</taxon>
        <taxon>Petromyzontiformes</taxon>
        <taxon>Petromyzontidae</taxon>
        <taxon>Petromyzon</taxon>
    </lineage>
</organism>
<dbReference type="InterPro" id="IPR032675">
    <property type="entry name" value="LRR_dom_sf"/>
</dbReference>
<reference evidence="1" key="2">
    <citation type="submission" date="2025-09" db="UniProtKB">
        <authorList>
            <consortium name="Ensembl"/>
        </authorList>
    </citation>
    <scope>IDENTIFICATION</scope>
</reference>